<evidence type="ECO:0000313" key="2">
    <source>
        <dbReference type="EMBL" id="KFB37958.1"/>
    </source>
</evidence>
<reference evidence="2 4" key="1">
    <citation type="journal article" date="2014" name="BMC Genomics">
        <title>Genome sequence of Anopheles sinensis provides insight into genetics basis of mosquito competence for malaria parasites.</title>
        <authorList>
            <person name="Zhou D."/>
            <person name="Zhang D."/>
            <person name="Ding G."/>
            <person name="Shi L."/>
            <person name="Hou Q."/>
            <person name="Ye Y."/>
            <person name="Xu Y."/>
            <person name="Zhou H."/>
            <person name="Xiong C."/>
            <person name="Li S."/>
            <person name="Yu J."/>
            <person name="Hong S."/>
            <person name="Yu X."/>
            <person name="Zou P."/>
            <person name="Chen C."/>
            <person name="Chang X."/>
            <person name="Wang W."/>
            <person name="Lv Y."/>
            <person name="Sun Y."/>
            <person name="Ma L."/>
            <person name="Shen B."/>
            <person name="Zhu C."/>
        </authorList>
    </citation>
    <scope>NUCLEOTIDE SEQUENCE [LARGE SCALE GENOMIC DNA]</scope>
</reference>
<dbReference type="EnsemblMetazoa" id="ASIC005128-RA">
    <property type="protein sequence ID" value="ASIC005128-PA"/>
    <property type="gene ID" value="ASIC005128"/>
</dbReference>
<proteinExistence type="predicted"/>
<evidence type="ECO:0000313" key="4">
    <source>
        <dbReference type="Proteomes" id="UP000030765"/>
    </source>
</evidence>
<dbReference type="EMBL" id="KE524855">
    <property type="protein sequence ID" value="KFB37958.1"/>
    <property type="molecule type" value="Genomic_DNA"/>
</dbReference>
<gene>
    <name evidence="2" type="ORF">ZHAS_00005128</name>
</gene>
<dbReference type="VEuPathDB" id="VectorBase:ASIC005128"/>
<name>A0A084VJ14_ANOSI</name>
<dbReference type="AlphaFoldDB" id="A0A084VJ14"/>
<keyword evidence="4" id="KW-1185">Reference proteome</keyword>
<evidence type="ECO:0000313" key="3">
    <source>
        <dbReference type="EnsemblMetazoa" id="ASIC005128-PA"/>
    </source>
</evidence>
<sequence length="81" mass="8264">MRRSAEPSGVDQLMPRQSSQAALPGTKCAAIEPGASGEFRSVDKCAAPGLGQAPLTPAAYITHATRGAGRGAGWEVASRDL</sequence>
<evidence type="ECO:0000256" key="1">
    <source>
        <dbReference type="SAM" id="MobiDB-lite"/>
    </source>
</evidence>
<accession>A0A084VJ14</accession>
<dbReference type="EMBL" id="ATLV01013424">
    <property type="status" value="NOT_ANNOTATED_CDS"/>
    <property type="molecule type" value="Genomic_DNA"/>
</dbReference>
<protein>
    <submittedName>
        <fullName evidence="2 3">Prolyl 4-hydroxylase subunit alpha</fullName>
    </submittedName>
</protein>
<reference evidence="3" key="2">
    <citation type="submission" date="2020-05" db="UniProtKB">
        <authorList>
            <consortium name="EnsemblMetazoa"/>
        </authorList>
    </citation>
    <scope>IDENTIFICATION</scope>
</reference>
<feature type="region of interest" description="Disordered" evidence="1">
    <location>
        <begin position="1"/>
        <end position="25"/>
    </location>
</feature>
<dbReference type="Proteomes" id="UP000030765">
    <property type="component" value="Unassembled WGS sequence"/>
</dbReference>
<organism evidence="2">
    <name type="scientific">Anopheles sinensis</name>
    <name type="common">Mosquito</name>
    <dbReference type="NCBI Taxonomy" id="74873"/>
    <lineage>
        <taxon>Eukaryota</taxon>
        <taxon>Metazoa</taxon>
        <taxon>Ecdysozoa</taxon>
        <taxon>Arthropoda</taxon>
        <taxon>Hexapoda</taxon>
        <taxon>Insecta</taxon>
        <taxon>Pterygota</taxon>
        <taxon>Neoptera</taxon>
        <taxon>Endopterygota</taxon>
        <taxon>Diptera</taxon>
        <taxon>Nematocera</taxon>
        <taxon>Culicoidea</taxon>
        <taxon>Culicidae</taxon>
        <taxon>Anophelinae</taxon>
        <taxon>Anopheles</taxon>
    </lineage>
</organism>